<dbReference type="RefSeq" id="WP_201773792.1">
    <property type="nucleotide sequence ID" value="NZ_CP002082.1"/>
</dbReference>
<dbReference type="Gene3D" id="1.20.1110.10">
    <property type="entry name" value="Calcium-transporting ATPase, transmembrane domain"/>
    <property type="match status" value="1"/>
</dbReference>
<dbReference type="EMBL" id="CP006720">
    <property type="protein sequence ID" value="AHI58614.1"/>
    <property type="molecule type" value="Genomic_DNA"/>
</dbReference>
<sequence length="52" mass="6202">MMHVQMLLQNLIYDFSQFAIAFDRVDPDFLLTPQRWKTKGFLRFDLVNGPIN</sequence>
<dbReference type="eggNOG" id="COG0474">
    <property type="taxonomic scope" value="Bacteria"/>
</dbReference>
<evidence type="ECO:0000313" key="2">
    <source>
        <dbReference type="Proteomes" id="UP000019260"/>
    </source>
</evidence>
<organism evidence="1 2">
    <name type="scientific">Spiroplasma mirum ATCC 29335</name>
    <dbReference type="NCBI Taxonomy" id="838561"/>
    <lineage>
        <taxon>Bacteria</taxon>
        <taxon>Bacillati</taxon>
        <taxon>Mycoplasmatota</taxon>
        <taxon>Mollicutes</taxon>
        <taxon>Entomoplasmatales</taxon>
        <taxon>Spiroplasmataceae</taxon>
        <taxon>Spiroplasma</taxon>
    </lineage>
</organism>
<dbReference type="Proteomes" id="UP000019260">
    <property type="component" value="Chromosome"/>
</dbReference>
<evidence type="ECO:0000313" key="1">
    <source>
        <dbReference type="EMBL" id="AHI58614.1"/>
    </source>
</evidence>
<proteinExistence type="predicted"/>
<dbReference type="STRING" id="838561.P344_06565"/>
<reference evidence="1 2" key="1">
    <citation type="submission" date="2013-09" db="EMBL/GenBank/DDBJ databases">
        <title>Complete genome sequence of Spiroplasma mirum suckling mouse cataract agent.</title>
        <authorList>
            <person name="Landry C.A."/>
            <person name="Bastian F.O."/>
            <person name="Thune R.L."/>
        </authorList>
    </citation>
    <scope>NUCLEOTIDE SEQUENCE [LARGE SCALE GENOMIC DNA]</scope>
    <source>
        <strain evidence="1 2">SMCA</strain>
    </source>
</reference>
<keyword evidence="2" id="KW-1185">Reference proteome</keyword>
<dbReference type="AlphaFoldDB" id="W6AXZ3"/>
<dbReference type="PATRIC" id="fig|838561.3.peg.1262"/>
<dbReference type="InterPro" id="IPR023298">
    <property type="entry name" value="ATPase_P-typ_TM_dom_sf"/>
</dbReference>
<gene>
    <name evidence="1" type="ORF">P344_06565</name>
</gene>
<protein>
    <submittedName>
        <fullName evidence="1">Uncharacterized protein</fullName>
    </submittedName>
</protein>
<dbReference type="SUPFAM" id="SSF81665">
    <property type="entry name" value="Calcium ATPase, transmembrane domain M"/>
    <property type="match status" value="1"/>
</dbReference>
<dbReference type="HOGENOM" id="CLU_3084872_0_0_14"/>
<name>W6AXZ3_9MOLU</name>
<accession>W6AXZ3</accession>
<dbReference type="KEGG" id="smia:P344_06565"/>